<evidence type="ECO:0000256" key="2">
    <source>
        <dbReference type="ARBA" id="ARBA00022741"/>
    </source>
</evidence>
<dbReference type="InterPro" id="IPR009875">
    <property type="entry name" value="PilZ_domain"/>
</dbReference>
<gene>
    <name evidence="6" type="ORF">IP91_01931</name>
</gene>
<organism evidence="6 7">
    <name type="scientific">Pseudoduganella lurida</name>
    <dbReference type="NCBI Taxonomy" id="1036180"/>
    <lineage>
        <taxon>Bacteria</taxon>
        <taxon>Pseudomonadati</taxon>
        <taxon>Pseudomonadota</taxon>
        <taxon>Betaproteobacteria</taxon>
        <taxon>Burkholderiales</taxon>
        <taxon>Oxalobacteraceae</taxon>
        <taxon>Telluria group</taxon>
        <taxon>Pseudoduganella</taxon>
    </lineage>
</organism>
<comment type="caution">
    <text evidence="6">The sequence shown here is derived from an EMBL/GenBank/DDBJ whole genome shotgun (WGS) entry which is preliminary data.</text>
</comment>
<evidence type="ECO:0000313" key="6">
    <source>
        <dbReference type="EMBL" id="TWI66120.1"/>
    </source>
</evidence>
<dbReference type="OrthoDB" id="8526570at2"/>
<dbReference type="Gene3D" id="2.30.110.10">
    <property type="entry name" value="Electron Transport, Fmn-binding Protein, Chain A"/>
    <property type="match status" value="1"/>
</dbReference>
<dbReference type="SUPFAM" id="SSF141371">
    <property type="entry name" value="PilZ domain-like"/>
    <property type="match status" value="2"/>
</dbReference>
<dbReference type="Proteomes" id="UP000318431">
    <property type="component" value="Unassembled WGS sequence"/>
</dbReference>
<dbReference type="GO" id="GO:0035438">
    <property type="term" value="F:cyclic-di-GMP binding"/>
    <property type="evidence" value="ECO:0007669"/>
    <property type="project" value="InterPro"/>
</dbReference>
<name>A0A562RCF5_9BURK</name>
<protein>
    <submittedName>
        <fullName evidence="6">C-di-GMP-binding flagellar brake protein YcgR</fullName>
    </submittedName>
</protein>
<feature type="domain" description="Type III secretion system flagellar brake protein YcgR PilZN" evidence="5">
    <location>
        <begin position="22"/>
        <end position="106"/>
    </location>
</feature>
<dbReference type="Pfam" id="PF12945">
    <property type="entry name" value="PilZNR"/>
    <property type="match status" value="1"/>
</dbReference>
<keyword evidence="6" id="KW-0966">Cell projection</keyword>
<dbReference type="Pfam" id="PF07238">
    <property type="entry name" value="PilZ"/>
    <property type="match status" value="1"/>
</dbReference>
<dbReference type="InterPro" id="IPR009926">
    <property type="entry name" value="T3SS_YcgR_PilZN"/>
</dbReference>
<keyword evidence="6" id="KW-0969">Cilium</keyword>
<sequence length="235" mass="26130">MTGSAPREPIARLYTFEQMNLQVGTRLQFITHRTLKPVQHFSTVVGWVKDEYLIVRIPVEQGTPIGLYEGDKLTLRVFSGVNVCTFSTVAERIFGRPLFYVHLTFPDEIFGTSLRTAMRVKVDLPAQLKMANGDEHAGLLANLSVSGALLESAQPLPPVKEAVDVQFTLVTEPDKRQVTVMARASIRNVSAVEPTAGTPGKYGYGLQFIDLDPSYYLMLQNLTYQALIGDRQKIV</sequence>
<keyword evidence="2" id="KW-0547">Nucleotide-binding</keyword>
<keyword evidence="6" id="KW-0282">Flagellum</keyword>
<evidence type="ECO:0000256" key="3">
    <source>
        <dbReference type="ARBA" id="ARBA00023143"/>
    </source>
</evidence>
<dbReference type="AlphaFoldDB" id="A0A562RCF5"/>
<dbReference type="Gene3D" id="2.40.10.220">
    <property type="entry name" value="predicted glycosyltransferase like domains"/>
    <property type="match status" value="1"/>
</dbReference>
<evidence type="ECO:0000259" key="4">
    <source>
        <dbReference type="Pfam" id="PF07238"/>
    </source>
</evidence>
<proteinExistence type="predicted"/>
<evidence type="ECO:0000313" key="7">
    <source>
        <dbReference type="Proteomes" id="UP000318431"/>
    </source>
</evidence>
<dbReference type="InterPro" id="IPR012349">
    <property type="entry name" value="Split_barrel_FMN-bd"/>
</dbReference>
<accession>A0A562RCF5</accession>
<keyword evidence="1" id="KW-0973">c-di-GMP</keyword>
<keyword evidence="3" id="KW-0975">Bacterial flagellum</keyword>
<reference evidence="6 7" key="1">
    <citation type="journal article" date="2015" name="Stand. Genomic Sci.">
        <title>Genomic Encyclopedia of Bacterial and Archaeal Type Strains, Phase III: the genomes of soil and plant-associated and newly described type strains.</title>
        <authorList>
            <person name="Whitman W.B."/>
            <person name="Woyke T."/>
            <person name="Klenk H.P."/>
            <person name="Zhou Y."/>
            <person name="Lilburn T.G."/>
            <person name="Beck B.J."/>
            <person name="De Vos P."/>
            <person name="Vandamme P."/>
            <person name="Eisen J.A."/>
            <person name="Garrity G."/>
            <person name="Hugenholtz P."/>
            <person name="Kyrpides N.C."/>
        </authorList>
    </citation>
    <scope>NUCLEOTIDE SEQUENCE [LARGE SCALE GENOMIC DNA]</scope>
    <source>
        <strain evidence="6 7">CGMCC 1.10822</strain>
    </source>
</reference>
<keyword evidence="7" id="KW-1185">Reference proteome</keyword>
<dbReference type="RefSeq" id="WP_145648778.1">
    <property type="nucleotide sequence ID" value="NZ_VLLB01000003.1"/>
</dbReference>
<feature type="domain" description="PilZ" evidence="4">
    <location>
        <begin position="115"/>
        <end position="225"/>
    </location>
</feature>
<evidence type="ECO:0000259" key="5">
    <source>
        <dbReference type="Pfam" id="PF12945"/>
    </source>
</evidence>
<evidence type="ECO:0000256" key="1">
    <source>
        <dbReference type="ARBA" id="ARBA00022636"/>
    </source>
</evidence>
<dbReference type="EMBL" id="VLLB01000003">
    <property type="protein sequence ID" value="TWI66120.1"/>
    <property type="molecule type" value="Genomic_DNA"/>
</dbReference>